<evidence type="ECO:0000313" key="2">
    <source>
        <dbReference type="EMBL" id="MVB12920.1"/>
    </source>
</evidence>
<comment type="caution">
    <text evidence="2">The sequence shown here is derived from an EMBL/GenBank/DDBJ whole genome shotgun (WGS) entry which is preliminary data.</text>
</comment>
<dbReference type="Proteomes" id="UP000469440">
    <property type="component" value="Unassembled WGS sequence"/>
</dbReference>
<dbReference type="InterPro" id="IPR009936">
    <property type="entry name" value="DUF1468"/>
</dbReference>
<dbReference type="OrthoDB" id="369902at2"/>
<accession>A0A6N8I5P9</accession>
<dbReference type="EMBL" id="VWXL01000106">
    <property type="protein sequence ID" value="MVB12920.1"/>
    <property type="molecule type" value="Genomic_DNA"/>
</dbReference>
<evidence type="ECO:0000313" key="3">
    <source>
        <dbReference type="Proteomes" id="UP000469440"/>
    </source>
</evidence>
<evidence type="ECO:0000259" key="1">
    <source>
        <dbReference type="Pfam" id="PF07331"/>
    </source>
</evidence>
<organism evidence="2 3">
    <name type="scientific">Caproicibacter fermentans</name>
    <dbReference type="NCBI Taxonomy" id="2576756"/>
    <lineage>
        <taxon>Bacteria</taxon>
        <taxon>Bacillati</taxon>
        <taxon>Bacillota</taxon>
        <taxon>Clostridia</taxon>
        <taxon>Eubacteriales</taxon>
        <taxon>Acutalibacteraceae</taxon>
        <taxon>Caproicibacter</taxon>
    </lineage>
</organism>
<feature type="domain" description="DUF1468" evidence="1">
    <location>
        <begin position="10"/>
        <end position="148"/>
    </location>
</feature>
<dbReference type="AlphaFoldDB" id="A0A6N8I5P9"/>
<proteinExistence type="predicted"/>
<protein>
    <submittedName>
        <fullName evidence="2">Tripartite tricarboxylate transporter TctB family protein</fullName>
    </submittedName>
</protein>
<dbReference type="RefSeq" id="WP_066644109.1">
    <property type="nucleotide sequence ID" value="NZ_VWXL01000106.1"/>
</dbReference>
<keyword evidence="3" id="KW-1185">Reference proteome</keyword>
<sequence length="150" mass="16649">MYKGDTIPGLLVCGVGVWFLIPGIGLGMSSSTISGVPGAGFFPVIVSSAVILFGLALFVKGLKDNGKFAYFEMDEEQRPNIRPLLLTVCAILAFFILWKLIHFVVAALAFCMFVNWIYHRSWKYNLLFSIIFVALIYGIFNLGLKVQFAI</sequence>
<reference evidence="2 3" key="1">
    <citation type="submission" date="2019-09" db="EMBL/GenBank/DDBJ databases">
        <title>Genome sequence of Clostridium sp. EA1.</title>
        <authorList>
            <person name="Poehlein A."/>
            <person name="Bengelsdorf F.R."/>
            <person name="Daniel R."/>
        </authorList>
    </citation>
    <scope>NUCLEOTIDE SEQUENCE [LARGE SCALE GENOMIC DNA]</scope>
    <source>
        <strain evidence="2 3">EA1</strain>
    </source>
</reference>
<name>A0A6N8I5P9_9FIRM</name>
<dbReference type="Pfam" id="PF07331">
    <property type="entry name" value="TctB"/>
    <property type="match status" value="1"/>
</dbReference>
<gene>
    <name evidence="2" type="ORF">CAFE_36670</name>
</gene>